<reference evidence="2 3" key="1">
    <citation type="submission" date="2024-11" db="EMBL/GenBank/DDBJ databases">
        <title>A near-complete genome assembly of Cinchona calisaya.</title>
        <authorList>
            <person name="Lian D.C."/>
            <person name="Zhao X.W."/>
            <person name="Wei L."/>
        </authorList>
    </citation>
    <scope>NUCLEOTIDE SEQUENCE [LARGE SCALE GENOMIC DNA]</scope>
    <source>
        <tissue evidence="2">Nenye</tissue>
    </source>
</reference>
<feature type="region of interest" description="Disordered" evidence="1">
    <location>
        <begin position="1"/>
        <end position="26"/>
    </location>
</feature>
<keyword evidence="3" id="KW-1185">Reference proteome</keyword>
<gene>
    <name evidence="2" type="ORF">ACH5RR_018297</name>
</gene>
<dbReference type="EMBL" id="JBJUIK010000008">
    <property type="protein sequence ID" value="KAL3520148.1"/>
    <property type="molecule type" value="Genomic_DNA"/>
</dbReference>
<evidence type="ECO:0000313" key="2">
    <source>
        <dbReference type="EMBL" id="KAL3520148.1"/>
    </source>
</evidence>
<feature type="compositionally biased region" description="Basic residues" evidence="1">
    <location>
        <begin position="15"/>
        <end position="24"/>
    </location>
</feature>
<organism evidence="2 3">
    <name type="scientific">Cinchona calisaya</name>
    <dbReference type="NCBI Taxonomy" id="153742"/>
    <lineage>
        <taxon>Eukaryota</taxon>
        <taxon>Viridiplantae</taxon>
        <taxon>Streptophyta</taxon>
        <taxon>Embryophyta</taxon>
        <taxon>Tracheophyta</taxon>
        <taxon>Spermatophyta</taxon>
        <taxon>Magnoliopsida</taxon>
        <taxon>eudicotyledons</taxon>
        <taxon>Gunneridae</taxon>
        <taxon>Pentapetalae</taxon>
        <taxon>asterids</taxon>
        <taxon>lamiids</taxon>
        <taxon>Gentianales</taxon>
        <taxon>Rubiaceae</taxon>
        <taxon>Cinchonoideae</taxon>
        <taxon>Cinchoneae</taxon>
        <taxon>Cinchona</taxon>
    </lineage>
</organism>
<dbReference type="Proteomes" id="UP001630127">
    <property type="component" value="Unassembled WGS sequence"/>
</dbReference>
<proteinExistence type="predicted"/>
<accession>A0ABD2ZMC6</accession>
<protein>
    <submittedName>
        <fullName evidence="2">Uncharacterized protein</fullName>
    </submittedName>
</protein>
<evidence type="ECO:0000256" key="1">
    <source>
        <dbReference type="SAM" id="MobiDB-lite"/>
    </source>
</evidence>
<dbReference type="AlphaFoldDB" id="A0ABD2ZMC6"/>
<comment type="caution">
    <text evidence="2">The sequence shown here is derived from an EMBL/GenBank/DDBJ whole genome shotgun (WGS) entry which is preliminary data.</text>
</comment>
<evidence type="ECO:0000313" key="3">
    <source>
        <dbReference type="Proteomes" id="UP001630127"/>
    </source>
</evidence>
<name>A0ABD2ZMC6_9GENT</name>
<sequence>MHITLAIGRKEAARRGKGAHRRGRGLQIESPKLVNQFIEEYRANYGTYEQVKGKKLITNPMEDDAGVSKKMHTRDVVLLEDRDGVAKSLPETLLGI</sequence>